<dbReference type="GO" id="GO:0008933">
    <property type="term" value="F:peptidoglycan lytic transglycosylase activity"/>
    <property type="evidence" value="ECO:0007669"/>
    <property type="project" value="InterPro"/>
</dbReference>
<dbReference type="InterPro" id="IPR036779">
    <property type="entry name" value="LysM_dom_sf"/>
</dbReference>
<sequence>MLKGILTLWVVFLFFNVKGQPKVNQDIFVDTFQSEAFLGNVEAALFDYYLQTFGKPEAYSILNELGREDRSVVEFPDSVYAQRLESIVKTTPFTATSNATLLKTINYFVKKRSRYTAVMLGRSLYYFPMFENSLANYNLPLELRYLPIVESALKPTGKSWAGAAGLWQIMYRTGRSLNLYADSYIDERYDPIKATDAACRYLSFLFNLYGDWDLALAAYNCGPGNVNKAIRRSGGKTNYWLIRPYLPKETQMYVPNFYAVMYMMTYYKEHQIIPMEANMYYHETDTVCLSASVKISHIDSIIGLSTADFNTLNPQYKTDYIPATDPPQCIVLPIALMGDFFKYQDSLYNYQNYLDTSNQNYIVLNKKKTHTVQPNESMSDIALLYETSNNDIREWNGLRNSTLFPGQRIIVMIPEKRFINTYEKSTIQATQAASAPKTTKKPSITSPSGEYKYYTLKSGENLWSISQKLGISFVDLQALNSDLNPKKMKPGQKIKIAIK</sequence>
<evidence type="ECO:0000259" key="2">
    <source>
        <dbReference type="PROSITE" id="PS51782"/>
    </source>
</evidence>
<dbReference type="RefSeq" id="WP_111063609.1">
    <property type="nucleotide sequence ID" value="NZ_JBHUCU010000017.1"/>
</dbReference>
<dbReference type="EMBL" id="QKSB01000007">
    <property type="protein sequence ID" value="PZE16593.1"/>
    <property type="molecule type" value="Genomic_DNA"/>
</dbReference>
<dbReference type="PANTHER" id="PTHR37423">
    <property type="entry name" value="SOLUBLE LYTIC MUREIN TRANSGLYCOSYLASE-RELATED"/>
    <property type="match status" value="1"/>
</dbReference>
<accession>A0A2W1NBY6</accession>
<dbReference type="PROSITE" id="PS51782">
    <property type="entry name" value="LYSM"/>
    <property type="match status" value="2"/>
</dbReference>
<keyword evidence="4" id="KW-1185">Reference proteome</keyword>
<evidence type="ECO:0000313" key="3">
    <source>
        <dbReference type="EMBL" id="PZE16593.1"/>
    </source>
</evidence>
<evidence type="ECO:0000313" key="4">
    <source>
        <dbReference type="Proteomes" id="UP000249248"/>
    </source>
</evidence>
<evidence type="ECO:0000256" key="1">
    <source>
        <dbReference type="ARBA" id="ARBA00007734"/>
    </source>
</evidence>
<dbReference type="Pfam" id="PF01464">
    <property type="entry name" value="SLT"/>
    <property type="match status" value="1"/>
</dbReference>
<dbReference type="Gene3D" id="3.10.350.10">
    <property type="entry name" value="LysM domain"/>
    <property type="match status" value="2"/>
</dbReference>
<dbReference type="GO" id="GO:0000270">
    <property type="term" value="P:peptidoglycan metabolic process"/>
    <property type="evidence" value="ECO:0007669"/>
    <property type="project" value="InterPro"/>
</dbReference>
<dbReference type="AlphaFoldDB" id="A0A2W1NBY6"/>
<dbReference type="SUPFAM" id="SSF53955">
    <property type="entry name" value="Lysozyme-like"/>
    <property type="match status" value="1"/>
</dbReference>
<protein>
    <submittedName>
        <fullName evidence="3">Lytic transglycosylase</fullName>
    </submittedName>
</protein>
<dbReference type="CDD" id="cd00118">
    <property type="entry name" value="LysM"/>
    <property type="match status" value="2"/>
</dbReference>
<comment type="caution">
    <text evidence="3">The sequence shown here is derived from an EMBL/GenBank/DDBJ whole genome shotgun (WGS) entry which is preliminary data.</text>
</comment>
<feature type="domain" description="LysM" evidence="2">
    <location>
        <begin position="452"/>
        <end position="496"/>
    </location>
</feature>
<dbReference type="Gene3D" id="1.10.530.10">
    <property type="match status" value="1"/>
</dbReference>
<organism evidence="3 4">
    <name type="scientific">Putridiphycobacter roseus</name>
    <dbReference type="NCBI Taxonomy" id="2219161"/>
    <lineage>
        <taxon>Bacteria</taxon>
        <taxon>Pseudomonadati</taxon>
        <taxon>Bacteroidota</taxon>
        <taxon>Flavobacteriia</taxon>
        <taxon>Flavobacteriales</taxon>
        <taxon>Crocinitomicaceae</taxon>
        <taxon>Putridiphycobacter</taxon>
    </lineage>
</organism>
<dbReference type="OrthoDB" id="9815002at2"/>
<dbReference type="InterPro" id="IPR008258">
    <property type="entry name" value="Transglycosylase_SLT_dom_1"/>
</dbReference>
<name>A0A2W1NBY6_9FLAO</name>
<dbReference type="SUPFAM" id="SSF54106">
    <property type="entry name" value="LysM domain"/>
    <property type="match status" value="2"/>
</dbReference>
<dbReference type="CDD" id="cd16894">
    <property type="entry name" value="MltD-like"/>
    <property type="match status" value="1"/>
</dbReference>
<reference evidence="3 4" key="1">
    <citation type="submission" date="2018-06" db="EMBL/GenBank/DDBJ databases">
        <title>The draft genome sequence of Crocinitomix sp. SM1701.</title>
        <authorList>
            <person name="Zhang X."/>
        </authorList>
    </citation>
    <scope>NUCLEOTIDE SEQUENCE [LARGE SCALE GENOMIC DNA]</scope>
    <source>
        <strain evidence="3 4">SM1701</strain>
    </source>
</reference>
<dbReference type="GO" id="GO:0016020">
    <property type="term" value="C:membrane"/>
    <property type="evidence" value="ECO:0007669"/>
    <property type="project" value="InterPro"/>
</dbReference>
<dbReference type="PANTHER" id="PTHR37423:SF2">
    <property type="entry name" value="MEMBRANE-BOUND LYTIC MUREIN TRANSGLYCOSYLASE C"/>
    <property type="match status" value="1"/>
</dbReference>
<dbReference type="InterPro" id="IPR018392">
    <property type="entry name" value="LysM"/>
</dbReference>
<dbReference type="Proteomes" id="UP000249248">
    <property type="component" value="Unassembled WGS sequence"/>
</dbReference>
<gene>
    <name evidence="3" type="ORF">DNU06_12120</name>
</gene>
<dbReference type="PROSITE" id="PS00922">
    <property type="entry name" value="TRANSGLYCOSYLASE"/>
    <property type="match status" value="1"/>
</dbReference>
<dbReference type="InterPro" id="IPR023346">
    <property type="entry name" value="Lysozyme-like_dom_sf"/>
</dbReference>
<dbReference type="Pfam" id="PF01476">
    <property type="entry name" value="LysM"/>
    <property type="match status" value="2"/>
</dbReference>
<dbReference type="SMART" id="SM00257">
    <property type="entry name" value="LysM"/>
    <property type="match status" value="2"/>
</dbReference>
<dbReference type="InterPro" id="IPR000189">
    <property type="entry name" value="Transglyc_AS"/>
</dbReference>
<comment type="similarity">
    <text evidence="1">Belongs to the transglycosylase Slt family.</text>
</comment>
<proteinExistence type="inferred from homology"/>
<feature type="domain" description="LysM" evidence="2">
    <location>
        <begin position="368"/>
        <end position="411"/>
    </location>
</feature>